<dbReference type="CDD" id="cd06588">
    <property type="entry name" value="PhnB_like"/>
    <property type="match status" value="1"/>
</dbReference>
<comment type="caution">
    <text evidence="2">The sequence shown here is derived from an EMBL/GenBank/DDBJ whole genome shotgun (WGS) entry which is preliminary data.</text>
</comment>
<dbReference type="Gene3D" id="3.10.180.10">
    <property type="entry name" value="2,3-Dihydroxybiphenyl 1,2-Dioxygenase, domain 1"/>
    <property type="match status" value="1"/>
</dbReference>
<sequence length="147" mass="16681">MKAKITPYLMFRGEAEEAMNYYIDAFGSGEIVTMNRYGDARSNVEWNIAEEDYDKLIHGEFIVGGQTIYCADSTGTGQHAEEHRVHLTIACSSEEEINRLYERLSAGGRILMPLGMTFWHSKFAVIVDRFGIHWQLDLPQDSANIVT</sequence>
<keyword evidence="3" id="KW-1185">Reference proteome</keyword>
<dbReference type="PANTHER" id="PTHR33990">
    <property type="entry name" value="PROTEIN YJDN-RELATED"/>
    <property type="match status" value="1"/>
</dbReference>
<proteinExistence type="predicted"/>
<dbReference type="RefSeq" id="WP_006675919.1">
    <property type="nucleotide sequence ID" value="NZ_AHKH01000012.1"/>
</dbReference>
<dbReference type="PANTHER" id="PTHR33990:SF1">
    <property type="entry name" value="PROTEIN YJDN"/>
    <property type="match status" value="1"/>
</dbReference>
<accession>H3SD13</accession>
<dbReference type="OrthoDB" id="9795306at2"/>
<dbReference type="InterPro" id="IPR009725">
    <property type="entry name" value="3_dmu_93_MTrfase"/>
</dbReference>
<feature type="domain" description="PhnB-like" evidence="1">
    <location>
        <begin position="4"/>
        <end position="136"/>
    </location>
</feature>
<dbReference type="Proteomes" id="UP000003900">
    <property type="component" value="Unassembled WGS sequence"/>
</dbReference>
<dbReference type="InterPro" id="IPR028973">
    <property type="entry name" value="PhnB-like"/>
</dbReference>
<dbReference type="PIRSF" id="PIRSF021700">
    <property type="entry name" value="3_dmu_93_MTrfase"/>
    <property type="match status" value="1"/>
</dbReference>
<dbReference type="SUPFAM" id="SSF54593">
    <property type="entry name" value="Glyoxalase/Bleomycin resistance protein/Dihydroxybiphenyl dioxygenase"/>
    <property type="match status" value="1"/>
</dbReference>
<protein>
    <submittedName>
        <fullName evidence="2">Bleomycin resistance protein</fullName>
    </submittedName>
</protein>
<dbReference type="PATRIC" id="fig|1131935.3.peg.1428"/>
<evidence type="ECO:0000313" key="3">
    <source>
        <dbReference type="Proteomes" id="UP000003900"/>
    </source>
</evidence>
<dbReference type="EMBL" id="AHKH01000012">
    <property type="protein sequence ID" value="EHQ63087.1"/>
    <property type="molecule type" value="Genomic_DNA"/>
</dbReference>
<dbReference type="AlphaFoldDB" id="H3SD13"/>
<evidence type="ECO:0000259" key="1">
    <source>
        <dbReference type="Pfam" id="PF06983"/>
    </source>
</evidence>
<dbReference type="InterPro" id="IPR029068">
    <property type="entry name" value="Glyas_Bleomycin-R_OHBP_Dase"/>
</dbReference>
<evidence type="ECO:0000313" key="2">
    <source>
        <dbReference type="EMBL" id="EHQ63087.1"/>
    </source>
</evidence>
<reference evidence="2 3" key="1">
    <citation type="journal article" date="2012" name="J. Bacteriol.">
        <title>Genome Sequence of the Pattern-Forming Social Bacterium Paenibacillus dendritiformis C454 Chiral Morphotype.</title>
        <authorList>
            <person name="Sirota-Madi A."/>
            <person name="Olender T."/>
            <person name="Helman Y."/>
            <person name="Brainis I."/>
            <person name="Finkelshtein A."/>
            <person name="Roth D."/>
            <person name="Hagai E."/>
            <person name="Leshkowitz D."/>
            <person name="Brodsky L."/>
            <person name="Galatenko V."/>
            <person name="Nikolaev V."/>
            <person name="Gutnick D.L."/>
            <person name="Lancet D."/>
            <person name="Ben-Jacob E."/>
        </authorList>
    </citation>
    <scope>NUCLEOTIDE SEQUENCE [LARGE SCALE GENOMIC DNA]</scope>
    <source>
        <strain evidence="2 3">C454</strain>
    </source>
</reference>
<name>H3SD13_9BACL</name>
<organism evidence="2 3">
    <name type="scientific">Paenibacillus dendritiformis C454</name>
    <dbReference type="NCBI Taxonomy" id="1131935"/>
    <lineage>
        <taxon>Bacteria</taxon>
        <taxon>Bacillati</taxon>
        <taxon>Bacillota</taxon>
        <taxon>Bacilli</taxon>
        <taxon>Bacillales</taxon>
        <taxon>Paenibacillaceae</taxon>
        <taxon>Paenibacillus</taxon>
    </lineage>
</organism>
<dbReference type="STRING" id="1131935.PDENDC454_07040"/>
<gene>
    <name evidence="2" type="ORF">PDENDC454_07040</name>
</gene>
<dbReference type="Pfam" id="PF06983">
    <property type="entry name" value="3-dmu-9_3-mt"/>
    <property type="match status" value="1"/>
</dbReference>